<dbReference type="Proteomes" id="UP000198670">
    <property type="component" value="Unassembled WGS sequence"/>
</dbReference>
<dbReference type="InterPro" id="IPR051918">
    <property type="entry name" value="STPP_CPPED1"/>
</dbReference>
<dbReference type="Pfam" id="PF00149">
    <property type="entry name" value="Metallophos"/>
    <property type="match status" value="1"/>
</dbReference>
<dbReference type="GO" id="GO:0016787">
    <property type="term" value="F:hydrolase activity"/>
    <property type="evidence" value="ECO:0007669"/>
    <property type="project" value="InterPro"/>
</dbReference>
<sequence>MRRSRFFCFYLFIGILVFNSCAKVDNNARDFSFVFMTDLHLKPDSTISSAFDRVIDTVNSLGVDFVISGGDQVYDVMRGNVQRSDSLFQFFLEKKKRFNVPVYTTVGNHDLFGIYEESDVDSTHIDYKTGMYQRYLGEPYYSFDHKNWHFVVLNSLDVQDKKYIGKVDSDQMRWLKADLAEIPAETPVVVALHIPLVSAFKQVYPATGSDEAYHKPMVINRSEILELLQQYNVKLVLQGHLHWLEDLAIENHTHYITGGSVAGRPSWRGTRHGPQGFLHFHVSGDEVTWDYIDYGGGKSFRVN</sequence>
<evidence type="ECO:0000313" key="3">
    <source>
        <dbReference type="EMBL" id="SFJ48247.1"/>
    </source>
</evidence>
<protein>
    <submittedName>
        <fullName evidence="3">3',5'-cyclic AMP phosphodiesterase CpdA</fullName>
    </submittedName>
</protein>
<proteinExistence type="predicted"/>
<accession>A0A1I3RSJ3</accession>
<dbReference type="STRING" id="1477437.SAMN05444682_11081"/>
<dbReference type="InterPro" id="IPR029052">
    <property type="entry name" value="Metallo-depent_PP-like"/>
</dbReference>
<dbReference type="Gene3D" id="3.60.21.10">
    <property type="match status" value="1"/>
</dbReference>
<reference evidence="3 4" key="1">
    <citation type="submission" date="2016-10" db="EMBL/GenBank/DDBJ databases">
        <authorList>
            <person name="de Groot N.N."/>
        </authorList>
    </citation>
    <scope>NUCLEOTIDE SEQUENCE [LARGE SCALE GENOMIC DNA]</scope>
    <source>
        <strain evidence="3 4">RK1</strain>
    </source>
</reference>
<name>A0A1I3RSJ3_9SPHI</name>
<evidence type="ECO:0000256" key="1">
    <source>
        <dbReference type="SAM" id="SignalP"/>
    </source>
</evidence>
<organism evidence="3 4">
    <name type="scientific">Parapedobacter indicus</name>
    <dbReference type="NCBI Taxonomy" id="1477437"/>
    <lineage>
        <taxon>Bacteria</taxon>
        <taxon>Pseudomonadati</taxon>
        <taxon>Bacteroidota</taxon>
        <taxon>Sphingobacteriia</taxon>
        <taxon>Sphingobacteriales</taxon>
        <taxon>Sphingobacteriaceae</taxon>
        <taxon>Parapedobacter</taxon>
    </lineage>
</organism>
<evidence type="ECO:0000313" key="4">
    <source>
        <dbReference type="Proteomes" id="UP000198670"/>
    </source>
</evidence>
<dbReference type="AlphaFoldDB" id="A0A1I3RSJ3"/>
<feature type="domain" description="Calcineurin-like phosphoesterase" evidence="2">
    <location>
        <begin position="32"/>
        <end position="243"/>
    </location>
</feature>
<gene>
    <name evidence="3" type="ORF">SAMN05444682_11081</name>
</gene>
<keyword evidence="4" id="KW-1185">Reference proteome</keyword>
<keyword evidence="1" id="KW-0732">Signal</keyword>
<evidence type="ECO:0000259" key="2">
    <source>
        <dbReference type="Pfam" id="PF00149"/>
    </source>
</evidence>
<dbReference type="EMBL" id="FOQO01000010">
    <property type="protein sequence ID" value="SFJ48247.1"/>
    <property type="molecule type" value="Genomic_DNA"/>
</dbReference>
<feature type="chain" id="PRO_5011589617" evidence="1">
    <location>
        <begin position="23"/>
        <end position="303"/>
    </location>
</feature>
<dbReference type="InterPro" id="IPR004843">
    <property type="entry name" value="Calcineurin-like_PHP"/>
</dbReference>
<dbReference type="SUPFAM" id="SSF56300">
    <property type="entry name" value="Metallo-dependent phosphatases"/>
    <property type="match status" value="1"/>
</dbReference>
<dbReference type="PANTHER" id="PTHR43143">
    <property type="entry name" value="METALLOPHOSPHOESTERASE, CALCINEURIN SUPERFAMILY"/>
    <property type="match status" value="1"/>
</dbReference>
<dbReference type="PANTHER" id="PTHR43143:SF1">
    <property type="entry name" value="SERINE_THREONINE-PROTEIN PHOSPHATASE CPPED1"/>
    <property type="match status" value="1"/>
</dbReference>
<feature type="signal peptide" evidence="1">
    <location>
        <begin position="1"/>
        <end position="22"/>
    </location>
</feature>